<sequence length="394" mass="44036">MSDIHYTVKSYGEGSQDYTSDRLASTISSPTYLLSTPKNLTTEGSVVVHHTRVSMSERAWEILDAMRVPRREFQVRDKVYYGVSKEDLVYVRSRLSSMRRVQSCASRLEALCGIFNETTLLNVVSDFVEQVKKAGGKKNLGRAKASMGYGHRAMPRAIAALQTYYVENPGEVESLTKFWNSNDNVPSGRRCPPTIVKVYSTYRQDQSVLINLEEQIKGFTNALPIGAHGMVTGPPSDPDESLMVTQSTSIPIDGTTLQRSTCSLASTQTRPSFIVKLAYGPWNLAKRKDIGRHAGRLLRLPMPSNSLLQFIGEMATENATFALGRRTYLQEKLLPYLFSGNGHESSADGLAVILGYCDLICKYPKWETLSEPGPRIFKKLRHRGFRLLESPHAR</sequence>
<name>A0ACC2V325_9TREE</name>
<dbReference type="Proteomes" id="UP001230649">
    <property type="component" value="Unassembled WGS sequence"/>
</dbReference>
<evidence type="ECO:0000313" key="2">
    <source>
        <dbReference type="Proteomes" id="UP001230649"/>
    </source>
</evidence>
<organism evidence="1 2">
    <name type="scientific">Naganishia adeliensis</name>
    <dbReference type="NCBI Taxonomy" id="92952"/>
    <lineage>
        <taxon>Eukaryota</taxon>
        <taxon>Fungi</taxon>
        <taxon>Dikarya</taxon>
        <taxon>Basidiomycota</taxon>
        <taxon>Agaricomycotina</taxon>
        <taxon>Tremellomycetes</taxon>
        <taxon>Filobasidiales</taxon>
        <taxon>Filobasidiaceae</taxon>
        <taxon>Naganishia</taxon>
    </lineage>
</organism>
<accession>A0ACC2V325</accession>
<proteinExistence type="predicted"/>
<protein>
    <submittedName>
        <fullName evidence="1">Uncharacterized protein</fullName>
    </submittedName>
</protein>
<reference evidence="1" key="1">
    <citation type="submission" date="2023-04" db="EMBL/GenBank/DDBJ databases">
        <title>Draft Genome sequencing of Naganishia species isolated from polar environments using Oxford Nanopore Technology.</title>
        <authorList>
            <person name="Leo P."/>
            <person name="Venkateswaran K."/>
        </authorList>
    </citation>
    <scope>NUCLEOTIDE SEQUENCE</scope>
    <source>
        <strain evidence="1">MNA-CCFEE 5262</strain>
    </source>
</reference>
<keyword evidence="2" id="KW-1185">Reference proteome</keyword>
<dbReference type="EMBL" id="JASBWS010000152">
    <property type="protein sequence ID" value="KAJ9093589.1"/>
    <property type="molecule type" value="Genomic_DNA"/>
</dbReference>
<gene>
    <name evidence="1" type="ORF">QFC20_007099</name>
</gene>
<comment type="caution">
    <text evidence="1">The sequence shown here is derived from an EMBL/GenBank/DDBJ whole genome shotgun (WGS) entry which is preliminary data.</text>
</comment>
<evidence type="ECO:0000313" key="1">
    <source>
        <dbReference type="EMBL" id="KAJ9093589.1"/>
    </source>
</evidence>